<evidence type="ECO:0008006" key="4">
    <source>
        <dbReference type="Google" id="ProtNLM"/>
    </source>
</evidence>
<feature type="transmembrane region" description="Helical" evidence="1">
    <location>
        <begin position="63"/>
        <end position="79"/>
    </location>
</feature>
<sequence length="85" mass="9947">MDSGFLIVGVLVSIYLIVNICLVPMQLRYLRSKREEKVKEPDVNKRHENQSFEQSQLEYNQQAGILFPSLLIASLVLYLKERKHQ</sequence>
<evidence type="ECO:0000313" key="3">
    <source>
        <dbReference type="Proteomes" id="UP000031449"/>
    </source>
</evidence>
<dbReference type="Pfam" id="PF13133">
    <property type="entry name" value="DUF3949"/>
    <property type="match status" value="1"/>
</dbReference>
<dbReference type="KEGG" id="jeo:JMA_41890"/>
<keyword evidence="1" id="KW-0472">Membrane</keyword>
<keyword evidence="1" id="KW-0812">Transmembrane</keyword>
<evidence type="ECO:0000313" key="2">
    <source>
        <dbReference type="EMBL" id="AJD93506.1"/>
    </source>
</evidence>
<keyword evidence="1" id="KW-1133">Transmembrane helix</keyword>
<gene>
    <name evidence="2" type="ORF">JMA_41890</name>
</gene>
<geneLocation type="plasmid" evidence="3"/>
<dbReference type="Proteomes" id="UP000031449">
    <property type="component" value="Plasmid unnamed"/>
</dbReference>
<name>A0A0B5ATV1_9BACL</name>
<dbReference type="HOGENOM" id="CLU_2508283_0_0_9"/>
<dbReference type="EMBL" id="CP009417">
    <property type="protein sequence ID" value="AJD93506.1"/>
    <property type="molecule type" value="Genomic_DNA"/>
</dbReference>
<proteinExistence type="predicted"/>
<feature type="transmembrane region" description="Helical" evidence="1">
    <location>
        <begin position="6"/>
        <end position="27"/>
    </location>
</feature>
<protein>
    <recommendedName>
        <fullName evidence="4">DUF3949 domain-containing protein</fullName>
    </recommendedName>
</protein>
<keyword evidence="3" id="KW-1185">Reference proteome</keyword>
<evidence type="ECO:0000256" key="1">
    <source>
        <dbReference type="SAM" id="Phobius"/>
    </source>
</evidence>
<dbReference type="InterPro" id="IPR025032">
    <property type="entry name" value="DUF3949"/>
</dbReference>
<organism evidence="2 3">
    <name type="scientific">Jeotgalibacillus malaysiensis</name>
    <dbReference type="NCBI Taxonomy" id="1508404"/>
    <lineage>
        <taxon>Bacteria</taxon>
        <taxon>Bacillati</taxon>
        <taxon>Bacillota</taxon>
        <taxon>Bacilli</taxon>
        <taxon>Bacillales</taxon>
        <taxon>Caryophanaceae</taxon>
        <taxon>Jeotgalibacillus</taxon>
    </lineage>
</organism>
<dbReference type="BioCyc" id="JESP1508404:G14D9-13473-MONOMER"/>
<dbReference type="AlphaFoldDB" id="A0A0B5ATV1"/>
<reference evidence="2 3" key="1">
    <citation type="submission" date="2014-08" db="EMBL/GenBank/DDBJ databases">
        <title>Complete genome of a marine bacteria Jeotgalibacillus malaysiensis.</title>
        <authorList>
            <person name="Yaakop A.S."/>
            <person name="Chan K.-G."/>
            <person name="Goh K.M."/>
        </authorList>
    </citation>
    <scope>NUCLEOTIDE SEQUENCE [LARGE SCALE GENOMIC DNA]</scope>
    <source>
        <strain evidence="2 3">D5</strain>
        <plasmid evidence="3">Plasmid</plasmid>
    </source>
</reference>
<keyword evidence="2" id="KW-0614">Plasmid</keyword>
<accession>A0A0B5ATV1</accession>